<evidence type="ECO:0000313" key="1">
    <source>
        <dbReference type="EMBL" id="GIY60120.1"/>
    </source>
</evidence>
<keyword evidence="2" id="KW-1185">Reference proteome</keyword>
<proteinExistence type="predicted"/>
<gene>
    <name evidence="1" type="ORF">CEXT_388371</name>
</gene>
<reference evidence="1 2" key="1">
    <citation type="submission" date="2021-06" db="EMBL/GenBank/DDBJ databases">
        <title>Caerostris extrusa draft genome.</title>
        <authorList>
            <person name="Kono N."/>
            <person name="Arakawa K."/>
        </authorList>
    </citation>
    <scope>NUCLEOTIDE SEQUENCE [LARGE SCALE GENOMIC DNA]</scope>
</reference>
<evidence type="ECO:0000313" key="2">
    <source>
        <dbReference type="Proteomes" id="UP001054945"/>
    </source>
</evidence>
<dbReference type="EMBL" id="BPLR01013280">
    <property type="protein sequence ID" value="GIY60120.1"/>
    <property type="molecule type" value="Genomic_DNA"/>
</dbReference>
<comment type="caution">
    <text evidence="1">The sequence shown here is derived from an EMBL/GenBank/DDBJ whole genome shotgun (WGS) entry which is preliminary data.</text>
</comment>
<organism evidence="1 2">
    <name type="scientific">Caerostris extrusa</name>
    <name type="common">Bark spider</name>
    <name type="synonym">Caerostris bankana</name>
    <dbReference type="NCBI Taxonomy" id="172846"/>
    <lineage>
        <taxon>Eukaryota</taxon>
        <taxon>Metazoa</taxon>
        <taxon>Ecdysozoa</taxon>
        <taxon>Arthropoda</taxon>
        <taxon>Chelicerata</taxon>
        <taxon>Arachnida</taxon>
        <taxon>Araneae</taxon>
        <taxon>Araneomorphae</taxon>
        <taxon>Entelegynae</taxon>
        <taxon>Araneoidea</taxon>
        <taxon>Araneidae</taxon>
        <taxon>Caerostris</taxon>
    </lineage>
</organism>
<dbReference type="Proteomes" id="UP001054945">
    <property type="component" value="Unassembled WGS sequence"/>
</dbReference>
<name>A0AAV4URV8_CAEEX</name>
<protein>
    <submittedName>
        <fullName evidence="1">Uncharacterized protein</fullName>
    </submittedName>
</protein>
<accession>A0AAV4URV8</accession>
<sequence length="129" mass="15359">MMQKKLNKRGTTTLLASTKDKKDCYRLLLLRKDKDRRFYDTGCHIPSNKTTFTHPWTYQGDVKKTMVCSRKILVFRIEFFRPCPITDNFPRKFELPGPERGSYVCRKKDYDNVSSKRQTDHFNKQAEVK</sequence>
<dbReference type="AlphaFoldDB" id="A0AAV4URV8"/>